<protein>
    <submittedName>
        <fullName evidence="3">Stage V sporulation protein AA</fullName>
    </submittedName>
</protein>
<accession>A0A125QR11</accession>
<name>A0A125QR11_9BACI</name>
<dbReference type="AlphaFoldDB" id="A0A125QR11"/>
<organism evidence="3 4">
    <name type="scientific">Peribacillus simplex</name>
    <dbReference type="NCBI Taxonomy" id="1478"/>
    <lineage>
        <taxon>Bacteria</taxon>
        <taxon>Bacillati</taxon>
        <taxon>Bacillota</taxon>
        <taxon>Bacilli</taxon>
        <taxon>Bacillales</taxon>
        <taxon>Bacillaceae</taxon>
        <taxon>Peribacillus</taxon>
    </lineage>
</organism>
<sequence length="207" mass="24024">MNVAVVYIRMRNRVQVNGNQTVRIKDIARIIGPEDEIGMIEEILLLTVKKEDRNIIVIDLAQVIMAIRKVDASIEVETFGPSQTIIEIILTKKKMSFLTFALVWFLLFIGGAMTIMNFHVDVSMGEVHQKIFTIITGKVEEKPLLIQIPYSFGLGIGMILFFNHFFKKRFNEEPSPLEVEMFNYQQDLDRYVTMNENKENVRHLDDR</sequence>
<keyword evidence="1" id="KW-1133">Transmembrane helix</keyword>
<proteinExistence type="predicted"/>
<dbReference type="RefSeq" id="WP_061144343.1">
    <property type="nucleotide sequence ID" value="NZ_LNNH01000055.1"/>
</dbReference>
<feature type="domain" description="Stage V sporulation protein AA" evidence="2">
    <location>
        <begin position="6"/>
        <end position="89"/>
    </location>
</feature>
<feature type="transmembrane region" description="Helical" evidence="1">
    <location>
        <begin position="148"/>
        <end position="166"/>
    </location>
</feature>
<dbReference type="EMBL" id="LNNH01000055">
    <property type="protein sequence ID" value="KWW11403.1"/>
    <property type="molecule type" value="Genomic_DNA"/>
</dbReference>
<gene>
    <name evidence="3" type="ORF">AS888_02415</name>
</gene>
<evidence type="ECO:0000256" key="1">
    <source>
        <dbReference type="SAM" id="Phobius"/>
    </source>
</evidence>
<feature type="transmembrane region" description="Helical" evidence="1">
    <location>
        <begin position="97"/>
        <end position="120"/>
    </location>
</feature>
<dbReference type="Pfam" id="PF12164">
    <property type="entry name" value="SporV_AA"/>
    <property type="match status" value="1"/>
</dbReference>
<keyword evidence="1" id="KW-0812">Transmembrane</keyword>
<dbReference type="InterPro" id="IPR038548">
    <property type="entry name" value="SporV_AA_N_sf"/>
</dbReference>
<evidence type="ECO:0000313" key="3">
    <source>
        <dbReference type="EMBL" id="KWW11403.1"/>
    </source>
</evidence>
<dbReference type="Proteomes" id="UP000064189">
    <property type="component" value="Unassembled WGS sequence"/>
</dbReference>
<evidence type="ECO:0000313" key="4">
    <source>
        <dbReference type="Proteomes" id="UP000064189"/>
    </source>
</evidence>
<dbReference type="InterPro" id="IPR021997">
    <property type="entry name" value="SporV_AA"/>
</dbReference>
<comment type="caution">
    <text evidence="3">The sequence shown here is derived from an EMBL/GenBank/DDBJ whole genome shotgun (WGS) entry which is preliminary data.</text>
</comment>
<dbReference type="Gene3D" id="2.60.480.10">
    <property type="entry name" value="eubacterium ventriosum atcc domain"/>
    <property type="match status" value="1"/>
</dbReference>
<reference evidence="3 4" key="1">
    <citation type="submission" date="2015-11" db="EMBL/GenBank/DDBJ databases">
        <title>Genome Sequence of Bacillus simplex strain VanAntwerpen2.</title>
        <authorList>
            <person name="Couger M.B."/>
        </authorList>
    </citation>
    <scope>NUCLEOTIDE SEQUENCE [LARGE SCALE GENOMIC DNA]</scope>
    <source>
        <strain evidence="3 4">VanAntwerpen02</strain>
    </source>
</reference>
<keyword evidence="4" id="KW-1185">Reference proteome</keyword>
<keyword evidence="1" id="KW-0472">Membrane</keyword>
<evidence type="ECO:0000259" key="2">
    <source>
        <dbReference type="Pfam" id="PF12164"/>
    </source>
</evidence>